<dbReference type="AlphaFoldDB" id="A0A934U1P3"/>
<dbReference type="Proteomes" id="UP000655868">
    <property type="component" value="Unassembled WGS sequence"/>
</dbReference>
<dbReference type="RefSeq" id="WP_199703149.1">
    <property type="nucleotide sequence ID" value="NZ_JAEMNV010000002.1"/>
</dbReference>
<dbReference type="PANTHER" id="PTHR36151">
    <property type="entry name" value="BLR2777 PROTEIN"/>
    <property type="match status" value="1"/>
</dbReference>
<accession>A0A934U1P3</accession>
<comment type="caution">
    <text evidence="2">The sequence shown here is derived from an EMBL/GenBank/DDBJ whole genome shotgun (WGS) entry which is preliminary data.</text>
</comment>
<feature type="domain" description="ER-bound oxygenase mpaB/mpaB'/Rubber oxygenase catalytic" evidence="1">
    <location>
        <begin position="22"/>
        <end position="254"/>
    </location>
</feature>
<evidence type="ECO:0000259" key="1">
    <source>
        <dbReference type="Pfam" id="PF09995"/>
    </source>
</evidence>
<dbReference type="InterPro" id="IPR018713">
    <property type="entry name" value="MPAB/Lcp_cat_dom"/>
</dbReference>
<organism evidence="2 3">
    <name type="scientific">Antrihabitans stalagmiti</name>
    <dbReference type="NCBI Taxonomy" id="2799499"/>
    <lineage>
        <taxon>Bacteria</taxon>
        <taxon>Bacillati</taxon>
        <taxon>Actinomycetota</taxon>
        <taxon>Actinomycetes</taxon>
        <taxon>Mycobacteriales</taxon>
        <taxon>Nocardiaceae</taxon>
        <taxon>Antrihabitans</taxon>
    </lineage>
</organism>
<protein>
    <submittedName>
        <fullName evidence="2">DUF2236 domain-containing protein</fullName>
    </submittedName>
</protein>
<keyword evidence="3" id="KW-1185">Reference proteome</keyword>
<name>A0A934U1P3_9NOCA</name>
<sequence length="335" mass="38479">MSSQSSVAPEELFPLGPDSLTWKYFGDNRIFLTAPWSGAMQNMHPKLGAAVEEHSRFFDERWQRLNRSTYPIEGVVYDGDRAPQTGAEVRDYHRDIKGVDKHGRRYHALDPDVFYWAHATFFMGIVNFAEHFAGGLTEADKQQLYDEHVDWYRMYGVSMRPVPRSWEDFQDYWDDMCRNVLEDNKATRDVLDLGSLDHPFFLPIPEAVWPALRPVVATVYTWLTVGMFDEPVRKRMGYRWTLADRIAFKGVAAASSMTSGIVTRYLPERMMLHPRAMAALDRARGKIPADAPLPQTPRMFAPPVDEWDSPRHYNPYRAECPVGRVQRPIGTGSSS</sequence>
<evidence type="ECO:0000313" key="3">
    <source>
        <dbReference type="Proteomes" id="UP000655868"/>
    </source>
</evidence>
<dbReference type="PANTHER" id="PTHR36151:SF3">
    <property type="entry name" value="ER-BOUND OXYGENASE MPAB_MPAB'_RUBBER OXYGENASE CATALYTIC DOMAIN-CONTAINING PROTEIN"/>
    <property type="match status" value="1"/>
</dbReference>
<proteinExistence type="predicted"/>
<dbReference type="Pfam" id="PF09995">
    <property type="entry name" value="MPAB_Lcp_cat"/>
    <property type="match status" value="1"/>
</dbReference>
<gene>
    <name evidence="2" type="ORF">JGU71_06165</name>
</gene>
<dbReference type="GO" id="GO:0016491">
    <property type="term" value="F:oxidoreductase activity"/>
    <property type="evidence" value="ECO:0007669"/>
    <property type="project" value="InterPro"/>
</dbReference>
<evidence type="ECO:0000313" key="2">
    <source>
        <dbReference type="EMBL" id="MBJ8338460.1"/>
    </source>
</evidence>
<reference evidence="2" key="1">
    <citation type="submission" date="2020-12" db="EMBL/GenBank/DDBJ databases">
        <title>Antrihabitans popcorni sp. nov. and Antrihabitans auranticaus sp. nov., isolated from a larva cave.</title>
        <authorList>
            <person name="Lee S.D."/>
            <person name="Kim I.S."/>
        </authorList>
    </citation>
    <scope>NUCLEOTIDE SEQUENCE</scope>
    <source>
        <strain evidence="2">YC3-6</strain>
    </source>
</reference>
<dbReference type="EMBL" id="JAEMNV010000002">
    <property type="protein sequence ID" value="MBJ8338460.1"/>
    <property type="molecule type" value="Genomic_DNA"/>
</dbReference>